<evidence type="ECO:0000259" key="1">
    <source>
        <dbReference type="Pfam" id="PF00534"/>
    </source>
</evidence>
<dbReference type="PANTHER" id="PTHR45947">
    <property type="entry name" value="SULFOQUINOVOSYL TRANSFERASE SQD2"/>
    <property type="match status" value="1"/>
</dbReference>
<dbReference type="SUPFAM" id="SSF53756">
    <property type="entry name" value="UDP-Glycosyltransferase/glycogen phosphorylase"/>
    <property type="match status" value="1"/>
</dbReference>
<feature type="domain" description="Glycosyl transferase family 1" evidence="1">
    <location>
        <begin position="217"/>
        <end position="371"/>
    </location>
</feature>
<dbReference type="RefSeq" id="WP_248564267.1">
    <property type="nucleotide sequence ID" value="NZ_AP025698.1"/>
</dbReference>
<dbReference type="PANTHER" id="PTHR45947:SF3">
    <property type="entry name" value="SULFOQUINOVOSYL TRANSFERASE SQD2"/>
    <property type="match status" value="1"/>
</dbReference>
<protein>
    <submittedName>
        <fullName evidence="3">LPS biosynthesis RfbU related protein</fullName>
    </submittedName>
</protein>
<dbReference type="InterPro" id="IPR028098">
    <property type="entry name" value="Glyco_trans_4-like_N"/>
</dbReference>
<organism evidence="3 4">
    <name type="scientific">Methanothermobacter tenebrarum</name>
    <dbReference type="NCBI Taxonomy" id="680118"/>
    <lineage>
        <taxon>Archaea</taxon>
        <taxon>Methanobacteriati</taxon>
        <taxon>Methanobacteriota</taxon>
        <taxon>Methanomada group</taxon>
        <taxon>Methanobacteria</taxon>
        <taxon>Methanobacteriales</taxon>
        <taxon>Methanobacteriaceae</taxon>
        <taxon>Methanothermobacter</taxon>
    </lineage>
</organism>
<name>A0ABN6PGD6_9EURY</name>
<dbReference type="EMBL" id="AP025698">
    <property type="protein sequence ID" value="BDH79959.1"/>
    <property type="molecule type" value="Genomic_DNA"/>
</dbReference>
<dbReference type="Pfam" id="PF13439">
    <property type="entry name" value="Glyco_transf_4"/>
    <property type="match status" value="1"/>
</dbReference>
<accession>A0ABN6PGD6</accession>
<dbReference type="CDD" id="cd03823">
    <property type="entry name" value="GT4_ExpE7-like"/>
    <property type="match status" value="1"/>
</dbReference>
<keyword evidence="4" id="KW-1185">Reference proteome</keyword>
<dbReference type="Proteomes" id="UP000831817">
    <property type="component" value="Chromosome"/>
</dbReference>
<dbReference type="InterPro" id="IPR001296">
    <property type="entry name" value="Glyco_trans_1"/>
</dbReference>
<evidence type="ECO:0000313" key="3">
    <source>
        <dbReference type="EMBL" id="BDH79959.1"/>
    </source>
</evidence>
<dbReference type="GeneID" id="71965869"/>
<dbReference type="Pfam" id="PF00534">
    <property type="entry name" value="Glycos_transf_1"/>
    <property type="match status" value="1"/>
</dbReference>
<dbReference type="InterPro" id="IPR050194">
    <property type="entry name" value="Glycosyltransferase_grp1"/>
</dbReference>
<evidence type="ECO:0000313" key="4">
    <source>
        <dbReference type="Proteomes" id="UP000831817"/>
    </source>
</evidence>
<reference evidence="3 4" key="1">
    <citation type="submission" date="2022-04" db="EMBL/GenBank/DDBJ databases">
        <title>Complete genome of Methanothermobacter tenebrarum strain RMAS.</title>
        <authorList>
            <person name="Nakamura K."/>
            <person name="Oshima K."/>
            <person name="Hattori M."/>
            <person name="Kamagata Y."/>
            <person name="Takamizawa K."/>
        </authorList>
    </citation>
    <scope>NUCLEOTIDE SEQUENCE [LARGE SCALE GENOMIC DNA]</scope>
    <source>
        <strain evidence="3 4">RMAS</strain>
    </source>
</reference>
<feature type="domain" description="Glycosyltransferase subfamily 4-like N-terminal" evidence="2">
    <location>
        <begin position="16"/>
        <end position="211"/>
    </location>
</feature>
<dbReference type="Gene3D" id="3.40.50.2000">
    <property type="entry name" value="Glycogen Phosphorylase B"/>
    <property type="match status" value="2"/>
</dbReference>
<gene>
    <name evidence="3" type="ORF">MTTB_13380</name>
</gene>
<proteinExistence type="predicted"/>
<evidence type="ECO:0000259" key="2">
    <source>
        <dbReference type="Pfam" id="PF13439"/>
    </source>
</evidence>
<sequence length="398" mass="45542">MKICLVTNLYPPLAFGGATGVAQIEAEELVKRGYNVFVITTSETNYLTVEWTNGVKVYRLPPYNVYPLYENFVDQSAHSLSSKILWHMIDTFNFKLKNKISRIILDEKPDVIHFHNFKGLSLLLFRHIRKLGLPIILTAHDYTLICPRANLLRSDGDVCKKRPLICSFYSTLNKYLVDVDVLISPSDFLIRKLKEEGFSSDAVRLPNLVEINEESSNSKTYDKLDILYVGELSRHKGVHILIKAFNELDNATLTVYGRGPYEQSLKKISNENLNFQGYAKGFDELKYAYNKANVTVVPSIWYENSPMVVYESFAHSTPVIGSNIGGIPELVIDGYNGFLFEPGDKDELKRILKNLLEDPSILKEFEKNAYESAKKYTLKEHVDKLERIYNNLSEEYHG</sequence>